<organism evidence="2 3">
    <name type="scientific">Streptomyces sannanensis</name>
    <dbReference type="NCBI Taxonomy" id="285536"/>
    <lineage>
        <taxon>Bacteria</taxon>
        <taxon>Bacillati</taxon>
        <taxon>Actinomycetota</taxon>
        <taxon>Actinomycetes</taxon>
        <taxon>Kitasatosporales</taxon>
        <taxon>Streptomycetaceae</taxon>
        <taxon>Streptomyces</taxon>
    </lineage>
</organism>
<dbReference type="EMBL" id="BAAAYL010000001">
    <property type="protein sequence ID" value="GAA3368595.1"/>
    <property type="molecule type" value="Genomic_DNA"/>
</dbReference>
<dbReference type="PROSITE" id="PS51085">
    <property type="entry name" value="2FE2S_FER_2"/>
    <property type="match status" value="1"/>
</dbReference>
<dbReference type="InterPro" id="IPR012675">
    <property type="entry name" value="Beta-grasp_dom_sf"/>
</dbReference>
<feature type="domain" description="2Fe-2S ferredoxin-type" evidence="1">
    <location>
        <begin position="1"/>
        <end position="84"/>
    </location>
</feature>
<comment type="caution">
    <text evidence="2">The sequence shown here is derived from an EMBL/GenBank/DDBJ whole genome shotgun (WGS) entry which is preliminary data.</text>
</comment>
<dbReference type="InterPro" id="IPR036010">
    <property type="entry name" value="2Fe-2S_ferredoxin-like_sf"/>
</dbReference>
<dbReference type="Pfam" id="PF00111">
    <property type="entry name" value="Fer2"/>
    <property type="match status" value="1"/>
</dbReference>
<name>A0ABP6S5M9_9ACTN</name>
<reference evidence="3" key="1">
    <citation type="journal article" date="2019" name="Int. J. Syst. Evol. Microbiol.">
        <title>The Global Catalogue of Microorganisms (GCM) 10K type strain sequencing project: providing services to taxonomists for standard genome sequencing and annotation.</title>
        <authorList>
            <consortium name="The Broad Institute Genomics Platform"/>
            <consortium name="The Broad Institute Genome Sequencing Center for Infectious Disease"/>
            <person name="Wu L."/>
            <person name="Ma J."/>
        </authorList>
    </citation>
    <scope>NUCLEOTIDE SEQUENCE [LARGE SCALE GENOMIC DNA]</scope>
    <source>
        <strain evidence="3">JCM 9651</strain>
    </source>
</reference>
<dbReference type="RefSeq" id="WP_345034545.1">
    <property type="nucleotide sequence ID" value="NZ_BAAAYL010000001.1"/>
</dbReference>
<proteinExistence type="predicted"/>
<dbReference type="Gene3D" id="3.10.20.30">
    <property type="match status" value="1"/>
</dbReference>
<gene>
    <name evidence="2" type="ORF">GCM10020367_07600</name>
</gene>
<dbReference type="Proteomes" id="UP001499990">
    <property type="component" value="Unassembled WGS sequence"/>
</dbReference>
<sequence>MVPQRAGHSITVPPGRTVLEALEDNAIEAPSSCREGTGGTCEPKVVEGIPDHCDSLLSEEERAADDTMMICVGRARCARPVLDL</sequence>
<evidence type="ECO:0000313" key="2">
    <source>
        <dbReference type="EMBL" id="GAA3368595.1"/>
    </source>
</evidence>
<evidence type="ECO:0000313" key="3">
    <source>
        <dbReference type="Proteomes" id="UP001499990"/>
    </source>
</evidence>
<dbReference type="CDD" id="cd00207">
    <property type="entry name" value="fer2"/>
    <property type="match status" value="1"/>
</dbReference>
<evidence type="ECO:0000259" key="1">
    <source>
        <dbReference type="PROSITE" id="PS51085"/>
    </source>
</evidence>
<keyword evidence="3" id="KW-1185">Reference proteome</keyword>
<dbReference type="SUPFAM" id="SSF54292">
    <property type="entry name" value="2Fe-2S ferredoxin-like"/>
    <property type="match status" value="1"/>
</dbReference>
<accession>A0ABP6S5M9</accession>
<dbReference type="InterPro" id="IPR001041">
    <property type="entry name" value="2Fe-2S_ferredoxin-type"/>
</dbReference>
<protein>
    <recommendedName>
        <fullName evidence="1">2Fe-2S ferredoxin-type domain-containing protein</fullName>
    </recommendedName>
</protein>